<reference evidence="3 4" key="1">
    <citation type="submission" date="2018-04" db="EMBL/GenBank/DDBJ databases">
        <title>The genome of golden apple snail Pomacea canaliculata provides insight into stress tolerance and invasive adaptation.</title>
        <authorList>
            <person name="Liu C."/>
            <person name="Liu B."/>
            <person name="Ren Y."/>
            <person name="Zhang Y."/>
            <person name="Wang H."/>
            <person name="Li S."/>
            <person name="Jiang F."/>
            <person name="Yin L."/>
            <person name="Zhang G."/>
            <person name="Qian W."/>
            <person name="Fan W."/>
        </authorList>
    </citation>
    <scope>NUCLEOTIDE SEQUENCE [LARGE SCALE GENOMIC DNA]</scope>
    <source>
        <strain evidence="3">SZHN2017</strain>
        <tissue evidence="3">Muscle</tissue>
    </source>
</reference>
<dbReference type="EMBL" id="PZQS01000009">
    <property type="protein sequence ID" value="PVD24733.1"/>
    <property type="molecule type" value="Genomic_DNA"/>
</dbReference>
<organism evidence="3 4">
    <name type="scientific">Pomacea canaliculata</name>
    <name type="common">Golden apple snail</name>
    <dbReference type="NCBI Taxonomy" id="400727"/>
    <lineage>
        <taxon>Eukaryota</taxon>
        <taxon>Metazoa</taxon>
        <taxon>Spiralia</taxon>
        <taxon>Lophotrochozoa</taxon>
        <taxon>Mollusca</taxon>
        <taxon>Gastropoda</taxon>
        <taxon>Caenogastropoda</taxon>
        <taxon>Architaenioglossa</taxon>
        <taxon>Ampullarioidea</taxon>
        <taxon>Ampullariidae</taxon>
        <taxon>Pomacea</taxon>
    </lineage>
</organism>
<dbReference type="PANTHER" id="PTHR35539:SF1">
    <property type="entry name" value="CDNA SEQUENCE BC048562"/>
    <property type="match status" value="1"/>
</dbReference>
<evidence type="ECO:0000259" key="2">
    <source>
        <dbReference type="Pfam" id="PF15115"/>
    </source>
</evidence>
<comment type="caution">
    <text evidence="3">The sequence shown here is derived from an EMBL/GenBank/DDBJ whole genome shotgun (WGS) entry which is preliminary data.</text>
</comment>
<sequence length="263" mass="29278">MTSGEIVGSWVSAIIESALKVRVCDNLMFPSGYYGHFRSKSRNDFVCEYRQLAKPQPPNKFFVRSRQPSARHLFSHHDNRQSFLSDALYFEQGLGRKRSPGKAYSFKPDFYTWIPIQKEIESSRPLVSTYKLDFTNNGVKQLLVRRPKTSFEGPPTTTYRYTHGTAAPNHEELQAIASPALALSAAHRLTRAKSARPACRETVASCLSWYRPAVPAATTTTDFYTSHPSQSLPDPPLLHVPAPPSTAPPAVQTPPSGSAMPEQ</sequence>
<evidence type="ECO:0000256" key="1">
    <source>
        <dbReference type="SAM" id="MobiDB-lite"/>
    </source>
</evidence>
<protein>
    <recommendedName>
        <fullName evidence="2">Domain of unknown function with conserved HDNR motif domain-containing protein</fullName>
    </recommendedName>
</protein>
<feature type="compositionally biased region" description="Polar residues" evidence="1">
    <location>
        <begin position="221"/>
        <end position="231"/>
    </location>
</feature>
<gene>
    <name evidence="3" type="ORF">C0Q70_15218</name>
</gene>
<name>A0A2T7NU97_POMCA</name>
<feature type="region of interest" description="Disordered" evidence="1">
    <location>
        <begin position="221"/>
        <end position="263"/>
    </location>
</feature>
<evidence type="ECO:0000313" key="4">
    <source>
        <dbReference type="Proteomes" id="UP000245119"/>
    </source>
</evidence>
<dbReference type="Proteomes" id="UP000245119">
    <property type="component" value="Linkage Group LG9"/>
</dbReference>
<feature type="compositionally biased region" description="Pro residues" evidence="1">
    <location>
        <begin position="233"/>
        <end position="247"/>
    </location>
</feature>
<dbReference type="OrthoDB" id="10045229at2759"/>
<dbReference type="Pfam" id="PF15115">
    <property type="entry name" value="HDNR"/>
    <property type="match status" value="1"/>
</dbReference>
<evidence type="ECO:0000313" key="3">
    <source>
        <dbReference type="EMBL" id="PVD24733.1"/>
    </source>
</evidence>
<dbReference type="AlphaFoldDB" id="A0A2T7NU97"/>
<proteinExistence type="predicted"/>
<keyword evidence="4" id="KW-1185">Reference proteome</keyword>
<dbReference type="InterPro" id="IPR029369">
    <property type="entry name" value="HDNR"/>
</dbReference>
<dbReference type="PANTHER" id="PTHR35539">
    <property type="entry name" value="CDNA SEQUENCE BC048562"/>
    <property type="match status" value="1"/>
</dbReference>
<accession>A0A2T7NU97</accession>
<feature type="domain" description="Domain of unknown function with conserved HDNR motif" evidence="2">
    <location>
        <begin position="35"/>
        <end position="146"/>
    </location>
</feature>